<evidence type="ECO:0000256" key="1">
    <source>
        <dbReference type="ARBA" id="ARBA00023054"/>
    </source>
</evidence>
<evidence type="ECO:0000313" key="2">
    <source>
        <dbReference type="EMBL" id="KAK0418277.1"/>
    </source>
</evidence>
<gene>
    <name evidence="2" type="ORF">QR680_013473</name>
</gene>
<proteinExistence type="predicted"/>
<keyword evidence="3" id="KW-1185">Reference proteome</keyword>
<dbReference type="InterPro" id="IPR019347">
    <property type="entry name" value="Axonemal_dynein_light_chain"/>
</dbReference>
<dbReference type="AlphaFoldDB" id="A0AA39M2C1"/>
<sequence>MRSKYALVHKHEVTVNCTERGVLLFCVRDELPLPSYKNVLVSAYGVRKAITVERQQMRAVVECDEEIEKNRQLEQRLASERLSNEEEMGLLKQRRKNENPQLLDANKALKVEWQDLGRAHSRIRCKRFCTSKRATKSEKRPKNSHA</sequence>
<comment type="caution">
    <text evidence="2">The sequence shown here is derived from an EMBL/GenBank/DDBJ whole genome shotgun (WGS) entry which is preliminary data.</text>
</comment>
<organism evidence="2 3">
    <name type="scientific">Steinernema hermaphroditum</name>
    <dbReference type="NCBI Taxonomy" id="289476"/>
    <lineage>
        <taxon>Eukaryota</taxon>
        <taxon>Metazoa</taxon>
        <taxon>Ecdysozoa</taxon>
        <taxon>Nematoda</taxon>
        <taxon>Chromadorea</taxon>
        <taxon>Rhabditida</taxon>
        <taxon>Tylenchina</taxon>
        <taxon>Panagrolaimomorpha</taxon>
        <taxon>Strongyloidoidea</taxon>
        <taxon>Steinernematidae</taxon>
        <taxon>Steinernema</taxon>
    </lineage>
</organism>
<reference evidence="2" key="1">
    <citation type="submission" date="2023-06" db="EMBL/GenBank/DDBJ databases">
        <title>Genomic analysis of the entomopathogenic nematode Steinernema hermaphroditum.</title>
        <authorList>
            <person name="Schwarz E.M."/>
            <person name="Heppert J.K."/>
            <person name="Baniya A."/>
            <person name="Schwartz H.T."/>
            <person name="Tan C.-H."/>
            <person name="Antoshechkin I."/>
            <person name="Sternberg P.W."/>
            <person name="Goodrich-Blair H."/>
            <person name="Dillman A.R."/>
        </authorList>
    </citation>
    <scope>NUCLEOTIDE SEQUENCE</scope>
    <source>
        <strain evidence="2">PS9179</strain>
        <tissue evidence="2">Whole animal</tissue>
    </source>
</reference>
<name>A0AA39M2C1_9BILA</name>
<accession>A0AA39M2C1</accession>
<evidence type="ECO:0000313" key="3">
    <source>
        <dbReference type="Proteomes" id="UP001175271"/>
    </source>
</evidence>
<dbReference type="GO" id="GO:0005737">
    <property type="term" value="C:cytoplasm"/>
    <property type="evidence" value="ECO:0007669"/>
    <property type="project" value="UniProtKB-ARBA"/>
</dbReference>
<dbReference type="EMBL" id="JAUCMV010000002">
    <property type="protein sequence ID" value="KAK0418277.1"/>
    <property type="molecule type" value="Genomic_DNA"/>
</dbReference>
<keyword evidence="1" id="KW-0175">Coiled coil</keyword>
<dbReference type="Pfam" id="PF10211">
    <property type="entry name" value="Ax_dynein_light"/>
    <property type="match status" value="1"/>
</dbReference>
<dbReference type="Proteomes" id="UP001175271">
    <property type="component" value="Unassembled WGS sequence"/>
</dbReference>
<protein>
    <submittedName>
        <fullName evidence="2">Uncharacterized protein</fullName>
    </submittedName>
</protein>